<keyword evidence="3" id="KW-1185">Reference proteome</keyword>
<gene>
    <name evidence="2" type="ORF">NP233_g7615</name>
</gene>
<dbReference type="Pfam" id="PF00561">
    <property type="entry name" value="Abhydrolase_1"/>
    <property type="match status" value="1"/>
</dbReference>
<dbReference type="InterPro" id="IPR050266">
    <property type="entry name" value="AB_hydrolase_sf"/>
</dbReference>
<dbReference type="PRINTS" id="PR00412">
    <property type="entry name" value="EPOXHYDRLASE"/>
</dbReference>
<reference evidence="2" key="1">
    <citation type="submission" date="2022-07" db="EMBL/GenBank/DDBJ databases">
        <title>Genome Sequence of Leucocoprinus birnbaumii.</title>
        <authorList>
            <person name="Buettner E."/>
        </authorList>
    </citation>
    <scope>NUCLEOTIDE SEQUENCE</scope>
    <source>
        <strain evidence="2">VT141</strain>
    </source>
</reference>
<dbReference type="Gene3D" id="3.40.50.1820">
    <property type="entry name" value="alpha/beta hydrolase"/>
    <property type="match status" value="2"/>
</dbReference>
<dbReference type="InterPro" id="IPR000073">
    <property type="entry name" value="AB_hydrolase_1"/>
</dbReference>
<name>A0AAD5YUF8_9AGAR</name>
<accession>A0AAD5YUF8</accession>
<dbReference type="EMBL" id="JANIEX010000569">
    <property type="protein sequence ID" value="KAJ3565463.1"/>
    <property type="molecule type" value="Genomic_DNA"/>
</dbReference>
<evidence type="ECO:0000313" key="2">
    <source>
        <dbReference type="EMBL" id="KAJ3565463.1"/>
    </source>
</evidence>
<evidence type="ECO:0000259" key="1">
    <source>
        <dbReference type="Pfam" id="PF00561"/>
    </source>
</evidence>
<sequence>MDSTRYKDLTTSRSLKYHYYFSAPEGGKPIVVLLHGFPSSSFDWHNQVTHLQKLGYGLIVPDMLGYGGTAKPADPSFYKFKDLTQDVIDILDAEGVKTAVVKQIFNKEILGYQAFFAAPDGAALCEKNFDSFYSLVHAKNTEELWPKYVCPSGTTREWIEANMQAVLDPYIPAEDHAYRKATLQKQVLEAPMCWYKVRFADLELEETTQIPQSAYSIEKPVFLGVAEKDTVTSASLAKGSTGQ</sequence>
<dbReference type="AlphaFoldDB" id="A0AAD5YUF8"/>
<dbReference type="PANTHER" id="PTHR43798">
    <property type="entry name" value="MONOACYLGLYCEROL LIPASE"/>
    <property type="match status" value="1"/>
</dbReference>
<dbReference type="GO" id="GO:0016020">
    <property type="term" value="C:membrane"/>
    <property type="evidence" value="ECO:0007669"/>
    <property type="project" value="TreeGrafter"/>
</dbReference>
<dbReference type="InterPro" id="IPR029058">
    <property type="entry name" value="AB_hydrolase_fold"/>
</dbReference>
<dbReference type="SUPFAM" id="SSF53474">
    <property type="entry name" value="alpha/beta-Hydrolases"/>
    <property type="match status" value="1"/>
</dbReference>
<dbReference type="PANTHER" id="PTHR43798:SF33">
    <property type="entry name" value="HYDROLASE, PUTATIVE (AFU_ORTHOLOGUE AFUA_2G14860)-RELATED"/>
    <property type="match status" value="1"/>
</dbReference>
<comment type="caution">
    <text evidence="2">The sequence shown here is derived from an EMBL/GenBank/DDBJ whole genome shotgun (WGS) entry which is preliminary data.</text>
</comment>
<dbReference type="GO" id="GO:0046464">
    <property type="term" value="P:acylglycerol catabolic process"/>
    <property type="evidence" value="ECO:0007669"/>
    <property type="project" value="TreeGrafter"/>
</dbReference>
<proteinExistence type="predicted"/>
<dbReference type="InterPro" id="IPR000639">
    <property type="entry name" value="Epox_hydrolase-like"/>
</dbReference>
<dbReference type="GO" id="GO:0047372">
    <property type="term" value="F:monoacylglycerol lipase activity"/>
    <property type="evidence" value="ECO:0007669"/>
    <property type="project" value="TreeGrafter"/>
</dbReference>
<feature type="domain" description="AB hydrolase-1" evidence="1">
    <location>
        <begin position="29"/>
        <end position="97"/>
    </location>
</feature>
<dbReference type="Proteomes" id="UP001213000">
    <property type="component" value="Unassembled WGS sequence"/>
</dbReference>
<organism evidence="2 3">
    <name type="scientific">Leucocoprinus birnbaumii</name>
    <dbReference type="NCBI Taxonomy" id="56174"/>
    <lineage>
        <taxon>Eukaryota</taxon>
        <taxon>Fungi</taxon>
        <taxon>Dikarya</taxon>
        <taxon>Basidiomycota</taxon>
        <taxon>Agaricomycotina</taxon>
        <taxon>Agaricomycetes</taxon>
        <taxon>Agaricomycetidae</taxon>
        <taxon>Agaricales</taxon>
        <taxon>Agaricineae</taxon>
        <taxon>Agaricaceae</taxon>
        <taxon>Leucocoprinus</taxon>
    </lineage>
</organism>
<evidence type="ECO:0000313" key="3">
    <source>
        <dbReference type="Proteomes" id="UP001213000"/>
    </source>
</evidence>
<protein>
    <recommendedName>
        <fullName evidence="1">AB hydrolase-1 domain-containing protein</fullName>
    </recommendedName>
</protein>